<dbReference type="RefSeq" id="WP_309306939.1">
    <property type="nucleotide sequence ID" value="NZ_CP133594.1"/>
</dbReference>
<dbReference type="KEGG" id="mmav:RE476_06955"/>
<protein>
    <submittedName>
        <fullName evidence="2">Uncharacterized protein</fullName>
    </submittedName>
</protein>
<organism evidence="2 3">
    <name type="scientific">Methanolobus mangrovi</name>
    <dbReference type="NCBI Taxonomy" id="3072977"/>
    <lineage>
        <taxon>Archaea</taxon>
        <taxon>Methanobacteriati</taxon>
        <taxon>Methanobacteriota</taxon>
        <taxon>Stenosarchaea group</taxon>
        <taxon>Methanomicrobia</taxon>
        <taxon>Methanosarcinales</taxon>
        <taxon>Methanosarcinaceae</taxon>
        <taxon>Methanolobus</taxon>
    </lineage>
</organism>
<evidence type="ECO:0000313" key="2">
    <source>
        <dbReference type="EMBL" id="WMW21153.1"/>
    </source>
</evidence>
<dbReference type="Proteomes" id="UP001183006">
    <property type="component" value="Chromosome"/>
</dbReference>
<sequence length="77" mass="8656">MNLKPFLTRKEVWLSLLSLLGQLMIVSITSFMLLNTDISMERAAILVIVILGFAFVIAVTILRLLNLAKVMGLYCKE</sequence>
<keyword evidence="1" id="KW-0812">Transmembrane</keyword>
<dbReference type="EMBL" id="CP133594">
    <property type="protein sequence ID" value="WMW21153.1"/>
    <property type="molecule type" value="Genomic_DNA"/>
</dbReference>
<keyword evidence="1" id="KW-0472">Membrane</keyword>
<reference evidence="2" key="1">
    <citation type="submission" date="2023-08" db="EMBL/GenBank/DDBJ databases">
        <title>Methanolobus mangrovi sp. nov. and Methanolobus sediminis sp. nov, two novel methylotrophic methanogens isolated from mangrove sediments in China.</title>
        <authorList>
            <person name="Zhou J."/>
        </authorList>
    </citation>
    <scope>NUCLEOTIDE SEQUENCE</scope>
    <source>
        <strain evidence="2">FTZ2</strain>
    </source>
</reference>
<accession>A0AA51YI47</accession>
<feature type="transmembrane region" description="Helical" evidence="1">
    <location>
        <begin position="45"/>
        <end position="65"/>
    </location>
</feature>
<keyword evidence="3" id="KW-1185">Reference proteome</keyword>
<dbReference type="GeneID" id="84229866"/>
<dbReference type="AlphaFoldDB" id="A0AA51YI47"/>
<evidence type="ECO:0000256" key="1">
    <source>
        <dbReference type="SAM" id="Phobius"/>
    </source>
</evidence>
<evidence type="ECO:0000313" key="3">
    <source>
        <dbReference type="Proteomes" id="UP001183006"/>
    </source>
</evidence>
<proteinExistence type="predicted"/>
<name>A0AA51YI47_9EURY</name>
<gene>
    <name evidence="2" type="ORF">RE476_06955</name>
</gene>
<feature type="transmembrane region" description="Helical" evidence="1">
    <location>
        <begin position="12"/>
        <end position="33"/>
    </location>
</feature>
<keyword evidence="1" id="KW-1133">Transmembrane helix</keyword>